<name>A0A0S2T9C3_9GAMM</name>
<dbReference type="KEGG" id="tee:Tel_00475"/>
<gene>
    <name evidence="2" type="ORF">Tel_00475</name>
</gene>
<protein>
    <submittedName>
        <fullName evidence="2">Serine/threonine protein kinase</fullName>
    </submittedName>
</protein>
<dbReference type="Pfam" id="PF03781">
    <property type="entry name" value="FGE-sulfatase"/>
    <property type="match status" value="1"/>
</dbReference>
<dbReference type="GO" id="GO:0120147">
    <property type="term" value="F:formylglycine-generating oxidase activity"/>
    <property type="evidence" value="ECO:0007669"/>
    <property type="project" value="TreeGrafter"/>
</dbReference>
<evidence type="ECO:0000313" key="3">
    <source>
        <dbReference type="Proteomes" id="UP000055136"/>
    </source>
</evidence>
<dbReference type="STRING" id="1748243.Tel_00475"/>
<sequence length="357" mass="40123">MVKRYQNKRRLSDADRAKRKRFLAATLVTCAALAMVGGSLHVVDLGHTRVFQEMPGKATYDIAKMESRIRAAGEDITRHARHEAGKLELVKYSPDDVEAMLAPDIWAEIDTMVTIPEGPFLMGSDRIRTGAQNRPRHEVTLPAYKIDKYPVTNAQYARFVAAQDYRAPLDWEQGQIPEGLELHPVTMVSWYDASNYCGWAGKRLPREAEWEKAARGEDARRWPWGQQMEPDRLNTYYGVGSTTPVTAYPEGASPYSVMDMAGNVSEWIEDDFLPYEGTDAGKELFQGKIAVASTPTDRAMKVVDLVGVDAKYKVLRGGSWKSDPFSTTTYHRNYSWPHYASDFFGFRCAADTSEQGG</sequence>
<dbReference type="InterPro" id="IPR005532">
    <property type="entry name" value="SUMF_dom"/>
</dbReference>
<evidence type="ECO:0000313" key="2">
    <source>
        <dbReference type="EMBL" id="ALP51736.1"/>
    </source>
</evidence>
<dbReference type="AlphaFoldDB" id="A0A0S2T9C3"/>
<reference evidence="2" key="1">
    <citation type="submission" date="2015-10" db="EMBL/GenBank/DDBJ databases">
        <title>Description of Candidatus Tenderia electrophaga gen. nov, sp. nov., an Uncultivated Electroautotroph from a Biocathode Enrichment.</title>
        <authorList>
            <person name="Eddie B.J."/>
            <person name="Malanoski A.P."/>
            <person name="Wang Z."/>
            <person name="Hall R.J."/>
            <person name="Oh S.D."/>
            <person name="Heiner C."/>
            <person name="Lin B."/>
            <person name="Strycharz-Glaven S.M."/>
        </authorList>
    </citation>
    <scope>NUCLEOTIDE SEQUENCE [LARGE SCALE GENOMIC DNA]</scope>
    <source>
        <strain evidence="2">NRL1</strain>
    </source>
</reference>
<dbReference type="GO" id="GO:0004674">
    <property type="term" value="F:protein serine/threonine kinase activity"/>
    <property type="evidence" value="ECO:0007669"/>
    <property type="project" value="UniProtKB-KW"/>
</dbReference>
<keyword evidence="2" id="KW-0418">Kinase</keyword>
<keyword evidence="3" id="KW-1185">Reference proteome</keyword>
<dbReference type="EMBL" id="CP013099">
    <property type="protein sequence ID" value="ALP51736.1"/>
    <property type="molecule type" value="Genomic_DNA"/>
</dbReference>
<organism evidence="2 3">
    <name type="scientific">Candidatus Tenderia electrophaga</name>
    <dbReference type="NCBI Taxonomy" id="1748243"/>
    <lineage>
        <taxon>Bacteria</taxon>
        <taxon>Pseudomonadati</taxon>
        <taxon>Pseudomonadota</taxon>
        <taxon>Gammaproteobacteria</taxon>
        <taxon>Candidatus Tenderiales</taxon>
        <taxon>Candidatus Tenderiaceae</taxon>
        <taxon>Candidatus Tenderia</taxon>
    </lineage>
</organism>
<dbReference type="InterPro" id="IPR042095">
    <property type="entry name" value="SUMF_sf"/>
</dbReference>
<dbReference type="Gene3D" id="3.90.1580.10">
    <property type="entry name" value="paralog of FGE (formylglycine-generating enzyme)"/>
    <property type="match status" value="1"/>
</dbReference>
<keyword evidence="2" id="KW-0808">Transferase</keyword>
<dbReference type="SUPFAM" id="SSF56436">
    <property type="entry name" value="C-type lectin-like"/>
    <property type="match status" value="1"/>
</dbReference>
<dbReference type="InterPro" id="IPR051043">
    <property type="entry name" value="Sulfatase_Mod_Factor_Kinase"/>
</dbReference>
<dbReference type="InterPro" id="IPR016187">
    <property type="entry name" value="CTDL_fold"/>
</dbReference>
<feature type="domain" description="Sulfatase-modifying factor enzyme-like" evidence="1">
    <location>
        <begin position="109"/>
        <end position="349"/>
    </location>
</feature>
<keyword evidence="2" id="KW-0723">Serine/threonine-protein kinase</keyword>
<evidence type="ECO:0000259" key="1">
    <source>
        <dbReference type="Pfam" id="PF03781"/>
    </source>
</evidence>
<proteinExistence type="predicted"/>
<dbReference type="PANTHER" id="PTHR23150:SF19">
    <property type="entry name" value="FORMYLGLYCINE-GENERATING ENZYME"/>
    <property type="match status" value="1"/>
</dbReference>
<dbReference type="PANTHER" id="PTHR23150">
    <property type="entry name" value="SULFATASE MODIFYING FACTOR 1, 2"/>
    <property type="match status" value="1"/>
</dbReference>
<dbReference type="Proteomes" id="UP000055136">
    <property type="component" value="Chromosome"/>
</dbReference>
<accession>A0A0S2T9C3</accession>